<feature type="region of interest" description="Disordered" evidence="5">
    <location>
        <begin position="520"/>
        <end position="556"/>
    </location>
</feature>
<dbReference type="PROSITE" id="PS01359">
    <property type="entry name" value="ZF_PHD_1"/>
    <property type="match status" value="1"/>
</dbReference>
<keyword evidence="3" id="KW-0862">Zinc</keyword>
<dbReference type="PANTHER" id="PTHR47636">
    <property type="entry name" value="TRANSCRIPTIONAL REGULATORY PROTEIN RCO1"/>
    <property type="match status" value="1"/>
</dbReference>
<evidence type="ECO:0000313" key="8">
    <source>
        <dbReference type="Proteomes" id="UP000037751"/>
    </source>
</evidence>
<name>A0A0M9VN35_9BASI</name>
<feature type="region of interest" description="Disordered" evidence="5">
    <location>
        <begin position="1"/>
        <end position="99"/>
    </location>
</feature>
<proteinExistence type="predicted"/>
<dbReference type="InterPro" id="IPR011011">
    <property type="entry name" value="Znf_FYVE_PHD"/>
</dbReference>
<evidence type="ECO:0000313" key="7">
    <source>
        <dbReference type="EMBL" id="KOS12935.1"/>
    </source>
</evidence>
<dbReference type="VEuPathDB" id="FungiDB:Malapachy_0592"/>
<dbReference type="GO" id="GO:0006357">
    <property type="term" value="P:regulation of transcription by RNA polymerase II"/>
    <property type="evidence" value="ECO:0007669"/>
    <property type="project" value="TreeGrafter"/>
</dbReference>
<comment type="caution">
    <text evidence="7">The sequence shown here is derived from an EMBL/GenBank/DDBJ whole genome shotgun (WGS) entry which is preliminary data.</text>
</comment>
<dbReference type="Pfam" id="PF00628">
    <property type="entry name" value="PHD"/>
    <property type="match status" value="1"/>
</dbReference>
<dbReference type="SMART" id="SM00249">
    <property type="entry name" value="PHD"/>
    <property type="match status" value="2"/>
</dbReference>
<feature type="compositionally biased region" description="Basic residues" evidence="5">
    <location>
        <begin position="75"/>
        <end position="84"/>
    </location>
</feature>
<dbReference type="Proteomes" id="UP000037751">
    <property type="component" value="Unassembled WGS sequence"/>
</dbReference>
<dbReference type="CDD" id="cd15534">
    <property type="entry name" value="PHD2_PHF12_Rco1"/>
    <property type="match status" value="1"/>
</dbReference>
<dbReference type="SUPFAM" id="SSF57903">
    <property type="entry name" value="FYVE/PHD zinc finger"/>
    <property type="match status" value="2"/>
</dbReference>
<dbReference type="STRING" id="77020.A0A0M9VN35"/>
<evidence type="ECO:0000256" key="5">
    <source>
        <dbReference type="SAM" id="MobiDB-lite"/>
    </source>
</evidence>
<dbReference type="EMBL" id="LGAV01000008">
    <property type="protein sequence ID" value="KOS12935.1"/>
    <property type="molecule type" value="Genomic_DNA"/>
</dbReference>
<dbReference type="GO" id="GO:0032221">
    <property type="term" value="C:Rpd3S complex"/>
    <property type="evidence" value="ECO:0007669"/>
    <property type="project" value="TreeGrafter"/>
</dbReference>
<accession>A0A0M9VN35</accession>
<protein>
    <submittedName>
        <fullName evidence="7">Phd zn-finger protein</fullName>
    </submittedName>
</protein>
<dbReference type="RefSeq" id="XP_017990567.1">
    <property type="nucleotide sequence ID" value="XM_018135108.1"/>
</dbReference>
<feature type="domain" description="PHD-type" evidence="6">
    <location>
        <begin position="121"/>
        <end position="200"/>
    </location>
</feature>
<dbReference type="Gene3D" id="3.30.40.10">
    <property type="entry name" value="Zinc/RING finger domain, C3HC4 (zinc finger)"/>
    <property type="match status" value="1"/>
</dbReference>
<keyword evidence="2 4" id="KW-0863">Zinc-finger</keyword>
<dbReference type="OrthoDB" id="5876363at2759"/>
<organism evidence="7 8">
    <name type="scientific">Malassezia pachydermatis</name>
    <dbReference type="NCBI Taxonomy" id="77020"/>
    <lineage>
        <taxon>Eukaryota</taxon>
        <taxon>Fungi</taxon>
        <taxon>Dikarya</taxon>
        <taxon>Basidiomycota</taxon>
        <taxon>Ustilaginomycotina</taxon>
        <taxon>Malasseziomycetes</taxon>
        <taxon>Malasseziales</taxon>
        <taxon>Malasseziaceae</taxon>
        <taxon>Malassezia</taxon>
    </lineage>
</organism>
<gene>
    <name evidence="7" type="ORF">Malapachy_0592</name>
</gene>
<dbReference type="InterPro" id="IPR052819">
    <property type="entry name" value="Chromatin_regulatory_protein"/>
</dbReference>
<keyword evidence="8" id="KW-1185">Reference proteome</keyword>
<feature type="compositionally biased region" description="Low complexity" evidence="5">
    <location>
        <begin position="465"/>
        <end position="477"/>
    </location>
</feature>
<evidence type="ECO:0000256" key="1">
    <source>
        <dbReference type="ARBA" id="ARBA00022723"/>
    </source>
</evidence>
<sequence length="601" mass="66572">MDGPASDIDTPVSEDAPRSSSRASTPIVPTAPGAGPHERAKHRGGGMATLPATEILPSTGLALPNVAPAPATSKRSTRPSRKRSRTEPAHVASQQRETQRDLEMLGVPMDVDEDELEELNNDYCETCHGHGRFLCCDGCPRSFHFMCVCPPLDVDEMPFPNGTLLPRKSLPTSSSTTPHDLRAQRALADDSWFCQVCFAQRLPPRVPKGCGPFGVLLQRLACENPRIFELPADIRTYYKGVGTAPDGTYVDTTAQRPLKLSRTGFLEERDPYILRDKRGEPVLCFRCGESALPPDAVLRRPHESREMAERRAIHACHEAGTKLTHGRRMLSCDFCTLHWHLDCVDPPLTGMPPATRRWRCPAHSEPGRPRMRIPRAPQLTRTITIVRSQPLPHIRRDALVDIVPDPQDRYFDLDTGAGHAREPPWDDVTLDTGEARVRYRLPEKSIRLAFWQAIRRRDDDDDVARSSTPAASTSTHPPYIPTLWEQLVDVATHAEPVRTLVSTPQGAVREEFAAAARASLTPNAQPFAPAQRTSYRPEEAEPLVPPATEPDDVPGPPTNVPITYLYPQEIAELRALKHWLTHQGGYAAVRAATSAPAVTWD</sequence>
<dbReference type="InterPro" id="IPR019787">
    <property type="entry name" value="Znf_PHD-finger"/>
</dbReference>
<dbReference type="PROSITE" id="PS50016">
    <property type="entry name" value="ZF_PHD_2"/>
    <property type="match status" value="1"/>
</dbReference>
<evidence type="ECO:0000256" key="3">
    <source>
        <dbReference type="ARBA" id="ARBA00022833"/>
    </source>
</evidence>
<reference evidence="7 8" key="1">
    <citation type="submission" date="2015-07" db="EMBL/GenBank/DDBJ databases">
        <title>Draft Genome Sequence of Malassezia furfur CBS1878 and Malassezia pachydermatis CBS1879.</title>
        <authorList>
            <person name="Triana S."/>
            <person name="Ohm R."/>
            <person name="Gonzalez A."/>
            <person name="DeCock H."/>
            <person name="Restrepo S."/>
            <person name="Celis A."/>
        </authorList>
    </citation>
    <scope>NUCLEOTIDE SEQUENCE [LARGE SCALE GENOMIC DNA]</scope>
    <source>
        <strain evidence="7 8">CBS 1879</strain>
    </source>
</reference>
<dbReference type="PANTHER" id="PTHR47636:SF1">
    <property type="entry name" value="TRANSCRIPTIONAL REGULATORY PROTEIN RCO1"/>
    <property type="match status" value="1"/>
</dbReference>
<dbReference type="GeneID" id="28726983"/>
<dbReference type="Gene3D" id="2.30.30.1150">
    <property type="match status" value="1"/>
</dbReference>
<evidence type="ECO:0000256" key="2">
    <source>
        <dbReference type="ARBA" id="ARBA00022771"/>
    </source>
</evidence>
<dbReference type="AlphaFoldDB" id="A0A0M9VN35"/>
<feature type="compositionally biased region" description="Pro residues" evidence="5">
    <location>
        <begin position="543"/>
        <end position="556"/>
    </location>
</feature>
<dbReference type="InterPro" id="IPR019786">
    <property type="entry name" value="Zinc_finger_PHD-type_CS"/>
</dbReference>
<keyword evidence="1" id="KW-0479">Metal-binding</keyword>
<dbReference type="InterPro" id="IPR013083">
    <property type="entry name" value="Znf_RING/FYVE/PHD"/>
</dbReference>
<evidence type="ECO:0000256" key="4">
    <source>
        <dbReference type="PROSITE-ProRule" id="PRU00146"/>
    </source>
</evidence>
<dbReference type="InterPro" id="IPR001965">
    <property type="entry name" value="Znf_PHD"/>
</dbReference>
<feature type="region of interest" description="Disordered" evidence="5">
    <location>
        <begin position="458"/>
        <end position="478"/>
    </location>
</feature>
<dbReference type="GO" id="GO:0008270">
    <property type="term" value="F:zinc ion binding"/>
    <property type="evidence" value="ECO:0007669"/>
    <property type="project" value="UniProtKB-KW"/>
</dbReference>
<evidence type="ECO:0000259" key="6">
    <source>
        <dbReference type="PROSITE" id="PS50016"/>
    </source>
</evidence>